<reference evidence="1" key="1">
    <citation type="submission" date="2018-02" db="EMBL/GenBank/DDBJ databases">
        <title>Rhizophora mucronata_Transcriptome.</title>
        <authorList>
            <person name="Meera S.P."/>
            <person name="Sreeshan A."/>
            <person name="Augustine A."/>
        </authorList>
    </citation>
    <scope>NUCLEOTIDE SEQUENCE</scope>
    <source>
        <tissue evidence="1">Leaf</tissue>
    </source>
</reference>
<organism evidence="1">
    <name type="scientific">Rhizophora mucronata</name>
    <name type="common">Asiatic mangrove</name>
    <dbReference type="NCBI Taxonomy" id="61149"/>
    <lineage>
        <taxon>Eukaryota</taxon>
        <taxon>Viridiplantae</taxon>
        <taxon>Streptophyta</taxon>
        <taxon>Embryophyta</taxon>
        <taxon>Tracheophyta</taxon>
        <taxon>Spermatophyta</taxon>
        <taxon>Magnoliopsida</taxon>
        <taxon>eudicotyledons</taxon>
        <taxon>Gunneridae</taxon>
        <taxon>Pentapetalae</taxon>
        <taxon>rosids</taxon>
        <taxon>fabids</taxon>
        <taxon>Malpighiales</taxon>
        <taxon>Rhizophoraceae</taxon>
        <taxon>Rhizophora</taxon>
    </lineage>
</organism>
<sequence length="18" mass="2097">MPLSDLFGLPGVWYQLFL</sequence>
<name>A0A2P2IYM0_RHIMU</name>
<evidence type="ECO:0000313" key="1">
    <source>
        <dbReference type="EMBL" id="MBW86326.1"/>
    </source>
</evidence>
<dbReference type="EMBL" id="GGEC01005843">
    <property type="protein sequence ID" value="MBW86326.1"/>
    <property type="molecule type" value="Transcribed_RNA"/>
</dbReference>
<dbReference type="AlphaFoldDB" id="A0A2P2IYM0"/>
<proteinExistence type="predicted"/>
<protein>
    <submittedName>
        <fullName evidence="1">Uncharacterized protein</fullName>
    </submittedName>
</protein>
<accession>A0A2P2IYM0</accession>